<dbReference type="InterPro" id="IPR006035">
    <property type="entry name" value="Ureohydrolase"/>
</dbReference>
<protein>
    <recommendedName>
        <fullName evidence="3 9">Arginase</fullName>
        <ecNumber evidence="2 9">3.5.3.1</ecNumber>
    </recommendedName>
</protein>
<evidence type="ECO:0000256" key="4">
    <source>
        <dbReference type="ARBA" id="ARBA00022503"/>
    </source>
</evidence>
<evidence type="ECO:0000256" key="11">
    <source>
        <dbReference type="RuleBase" id="RU003684"/>
    </source>
</evidence>
<keyword evidence="14" id="KW-1185">Reference proteome</keyword>
<comment type="cofactor">
    <cofactor evidence="12">
        <name>Mn(2+)</name>
        <dbReference type="ChEBI" id="CHEBI:29035"/>
    </cofactor>
    <text evidence="12">Binds 2 manganese ions per subunit.</text>
</comment>
<dbReference type="EMBL" id="JBDIVE010000001">
    <property type="protein sequence ID" value="MEN3067584.1"/>
    <property type="molecule type" value="Genomic_DNA"/>
</dbReference>
<dbReference type="InterPro" id="IPR023696">
    <property type="entry name" value="Ureohydrolase_dom_sf"/>
</dbReference>
<dbReference type="PROSITE" id="PS51409">
    <property type="entry name" value="ARGINASE_2"/>
    <property type="match status" value="1"/>
</dbReference>
<evidence type="ECO:0000256" key="3">
    <source>
        <dbReference type="ARBA" id="ARBA00018123"/>
    </source>
</evidence>
<dbReference type="InterPro" id="IPR014033">
    <property type="entry name" value="Arginase"/>
</dbReference>
<comment type="catalytic activity">
    <reaction evidence="8 12">
        <text>L-arginine + H2O = urea + L-ornithine</text>
        <dbReference type="Rhea" id="RHEA:20569"/>
        <dbReference type="ChEBI" id="CHEBI:15377"/>
        <dbReference type="ChEBI" id="CHEBI:16199"/>
        <dbReference type="ChEBI" id="CHEBI:32682"/>
        <dbReference type="ChEBI" id="CHEBI:46911"/>
        <dbReference type="EC" id="3.5.3.1"/>
    </reaction>
</comment>
<evidence type="ECO:0000256" key="8">
    <source>
        <dbReference type="ARBA" id="ARBA00047391"/>
    </source>
</evidence>
<evidence type="ECO:0000313" key="13">
    <source>
        <dbReference type="EMBL" id="MEN3067584.1"/>
    </source>
</evidence>
<comment type="caution">
    <text evidence="13">The sequence shown here is derived from an EMBL/GenBank/DDBJ whole genome shotgun (WGS) entry which is preliminary data.</text>
</comment>
<comment type="pathway">
    <text evidence="1">Nitrogen metabolism; urea cycle; L-ornithine and urea from L-arginine: step 1/1.</text>
</comment>
<proteinExistence type="inferred from homology"/>
<keyword evidence="4 12" id="KW-0056">Arginine metabolism</keyword>
<evidence type="ECO:0000256" key="6">
    <source>
        <dbReference type="ARBA" id="ARBA00022801"/>
    </source>
</evidence>
<dbReference type="PRINTS" id="PR00116">
    <property type="entry name" value="ARGINASE"/>
</dbReference>
<dbReference type="SUPFAM" id="SSF52768">
    <property type="entry name" value="Arginase/deacetylase"/>
    <property type="match status" value="1"/>
</dbReference>
<evidence type="ECO:0000256" key="7">
    <source>
        <dbReference type="ARBA" id="ARBA00023211"/>
    </source>
</evidence>
<dbReference type="Pfam" id="PF00491">
    <property type="entry name" value="Arginase"/>
    <property type="match status" value="1"/>
</dbReference>
<evidence type="ECO:0000256" key="9">
    <source>
        <dbReference type="NCBIfam" id="TIGR01229"/>
    </source>
</evidence>
<dbReference type="GO" id="GO:0004053">
    <property type="term" value="F:arginase activity"/>
    <property type="evidence" value="ECO:0007669"/>
    <property type="project" value="UniProtKB-EC"/>
</dbReference>
<evidence type="ECO:0000313" key="14">
    <source>
        <dbReference type="Proteomes" id="UP001410394"/>
    </source>
</evidence>
<dbReference type="PROSITE" id="PS01053">
    <property type="entry name" value="ARGINASE_1"/>
    <property type="match status" value="1"/>
</dbReference>
<dbReference type="InterPro" id="IPR020855">
    <property type="entry name" value="Ureohydrolase_Mn_BS"/>
</dbReference>
<evidence type="ECO:0000256" key="1">
    <source>
        <dbReference type="ARBA" id="ARBA00005098"/>
    </source>
</evidence>
<dbReference type="Proteomes" id="UP001410394">
    <property type="component" value="Unassembled WGS sequence"/>
</dbReference>
<dbReference type="CDD" id="cd09989">
    <property type="entry name" value="Arginase"/>
    <property type="match status" value="1"/>
</dbReference>
<dbReference type="PIRSF" id="PIRSF036979">
    <property type="entry name" value="Arginase"/>
    <property type="match status" value="1"/>
</dbReference>
<keyword evidence="7 12" id="KW-0464">Manganese</keyword>
<reference evidence="13 14" key="1">
    <citation type="journal article" date="2018" name="Int. J. Syst. Evol. Microbiol.">
        <title>Uliginosibacterium sediminicola sp. nov., isolated from freshwater sediment.</title>
        <authorList>
            <person name="Hwang W.M."/>
            <person name="Kim S.M."/>
            <person name="Kang K."/>
            <person name="Ahn T.Y."/>
        </authorList>
    </citation>
    <scope>NUCLEOTIDE SEQUENCE [LARGE SCALE GENOMIC DNA]</scope>
    <source>
        <strain evidence="13 14">M1-21</strain>
    </source>
</reference>
<dbReference type="EC" id="3.5.3.1" evidence="2 9"/>
<evidence type="ECO:0000256" key="10">
    <source>
        <dbReference type="PROSITE-ProRule" id="PRU00742"/>
    </source>
</evidence>
<gene>
    <name evidence="13" type="primary">rocF</name>
    <name evidence="13" type="ORF">ABDB84_03770</name>
</gene>
<dbReference type="PANTHER" id="PTHR43782">
    <property type="entry name" value="ARGINASE"/>
    <property type="match status" value="1"/>
</dbReference>
<name>A0ABU9YV32_9RHOO</name>
<dbReference type="NCBIfam" id="TIGR01229">
    <property type="entry name" value="rocF_arginase"/>
    <property type="match status" value="1"/>
</dbReference>
<evidence type="ECO:0000256" key="2">
    <source>
        <dbReference type="ARBA" id="ARBA00012168"/>
    </source>
</evidence>
<dbReference type="Gene3D" id="3.40.800.10">
    <property type="entry name" value="Ureohydrolase domain"/>
    <property type="match status" value="1"/>
</dbReference>
<keyword evidence="5 12" id="KW-0479">Metal-binding</keyword>
<dbReference type="RefSeq" id="WP_345918346.1">
    <property type="nucleotide sequence ID" value="NZ_JBDIVE010000001.1"/>
</dbReference>
<sequence>MRQATLSVIGVPCDAGAGTFGAAMGPDALRVAGLIEGLEALGCTLIDQGNLSGPKKLRPVEQAGLRNLAEVIQWCETTRDAVLSALSIPSMPVVLGGDHSLAMGSIAALAQYCQQTGKNLHVLWLDAHTDFNTELTTPSGNLHGMPLSCLCGYGPPALTGLAGFAPILSPAQITQVGIRSVDAAEKRFVHEQGIEIYDMRRIDELGMPAVMRSILSKLDANTHLHVSLDVDFLDPDIAPGVGTAVLGGPTYREAQLCMEMIAESGCLGSLDIVELNPAYDIRNQTAKLIVDLVESLLGKSTLIRRA</sequence>
<evidence type="ECO:0000256" key="5">
    <source>
        <dbReference type="ARBA" id="ARBA00022723"/>
    </source>
</evidence>
<evidence type="ECO:0000256" key="12">
    <source>
        <dbReference type="RuleBase" id="RU361159"/>
    </source>
</evidence>
<keyword evidence="6 11" id="KW-0378">Hydrolase</keyword>
<organism evidence="13 14">
    <name type="scientific">Uliginosibacterium sediminicola</name>
    <dbReference type="NCBI Taxonomy" id="2024550"/>
    <lineage>
        <taxon>Bacteria</taxon>
        <taxon>Pseudomonadati</taxon>
        <taxon>Pseudomonadota</taxon>
        <taxon>Betaproteobacteria</taxon>
        <taxon>Rhodocyclales</taxon>
        <taxon>Zoogloeaceae</taxon>
        <taxon>Uliginosibacterium</taxon>
    </lineage>
</organism>
<dbReference type="PANTHER" id="PTHR43782:SF3">
    <property type="entry name" value="ARGINASE"/>
    <property type="match status" value="1"/>
</dbReference>
<comment type="similarity">
    <text evidence="10 11">Belongs to the arginase family.</text>
</comment>
<accession>A0ABU9YV32</accession>